<sequence length="87" mass="8831">GPASPLSLHTNGWFIPGHGHGQGNGSQGEFSLPTPESVHGGFSGFTNPLGVSPKDVNGLLGMPPLNGHVTTVSMKGESPPSDMATKQ</sequence>
<evidence type="ECO:0000313" key="2">
    <source>
        <dbReference type="EMBL" id="TCD60638.1"/>
    </source>
</evidence>
<proteinExistence type="predicted"/>
<feature type="region of interest" description="Disordered" evidence="1">
    <location>
        <begin position="1"/>
        <end position="87"/>
    </location>
</feature>
<dbReference type="Proteomes" id="UP000292702">
    <property type="component" value="Unassembled WGS sequence"/>
</dbReference>
<keyword evidence="3" id="KW-1185">Reference proteome</keyword>
<accession>A0A4R0RAM4</accession>
<dbReference type="AlphaFoldDB" id="A0A4R0RAM4"/>
<dbReference type="STRING" id="92696.A0A4R0RAM4"/>
<organism evidence="2 3">
    <name type="scientific">Steccherinum ochraceum</name>
    <dbReference type="NCBI Taxonomy" id="92696"/>
    <lineage>
        <taxon>Eukaryota</taxon>
        <taxon>Fungi</taxon>
        <taxon>Dikarya</taxon>
        <taxon>Basidiomycota</taxon>
        <taxon>Agaricomycotina</taxon>
        <taxon>Agaricomycetes</taxon>
        <taxon>Polyporales</taxon>
        <taxon>Steccherinaceae</taxon>
        <taxon>Steccherinum</taxon>
    </lineage>
</organism>
<reference evidence="2 3" key="1">
    <citation type="submission" date="2018-11" db="EMBL/GenBank/DDBJ databases">
        <title>Genome assembly of Steccherinum ochraceum LE-BIN_3174, the white-rot fungus of the Steccherinaceae family (The Residual Polyporoid clade, Polyporales, Basidiomycota).</title>
        <authorList>
            <person name="Fedorova T.V."/>
            <person name="Glazunova O.A."/>
            <person name="Landesman E.O."/>
            <person name="Moiseenko K.V."/>
            <person name="Psurtseva N.V."/>
            <person name="Savinova O.S."/>
            <person name="Shakhova N.V."/>
            <person name="Tyazhelova T.V."/>
            <person name="Vasina D.V."/>
        </authorList>
    </citation>
    <scope>NUCLEOTIDE SEQUENCE [LARGE SCALE GENOMIC DNA]</scope>
    <source>
        <strain evidence="2 3">LE-BIN_3174</strain>
    </source>
</reference>
<name>A0A4R0RAM4_9APHY</name>
<gene>
    <name evidence="2" type="ORF">EIP91_009755</name>
</gene>
<comment type="caution">
    <text evidence="2">The sequence shown here is derived from an EMBL/GenBank/DDBJ whole genome shotgun (WGS) entry which is preliminary data.</text>
</comment>
<protein>
    <submittedName>
        <fullName evidence="2">Uncharacterized protein</fullName>
    </submittedName>
</protein>
<feature type="non-terminal residue" evidence="2">
    <location>
        <position position="1"/>
    </location>
</feature>
<evidence type="ECO:0000256" key="1">
    <source>
        <dbReference type="SAM" id="MobiDB-lite"/>
    </source>
</evidence>
<evidence type="ECO:0000313" key="3">
    <source>
        <dbReference type="Proteomes" id="UP000292702"/>
    </source>
</evidence>
<dbReference type="EMBL" id="RWJN01000566">
    <property type="protein sequence ID" value="TCD60638.1"/>
    <property type="molecule type" value="Genomic_DNA"/>
</dbReference>